<dbReference type="RefSeq" id="XP_030970451.1">
    <property type="nucleotide sequence ID" value="XM_031114591.1"/>
</dbReference>
<reference evidence="3 4" key="1">
    <citation type="journal article" date="2016" name="G3 (Bethesda)">
        <title>First Draft Assembly and Annotation of the Genome of a California Endemic Oak Quercus lobata Nee (Fagaceae).</title>
        <authorList>
            <person name="Sork V.L."/>
            <person name="Fitz-Gibbon S.T."/>
            <person name="Puiu D."/>
            <person name="Crepeau M."/>
            <person name="Gugger P.F."/>
            <person name="Sherman R."/>
            <person name="Stevens K."/>
            <person name="Langley C.H."/>
            <person name="Pellegrini M."/>
            <person name="Salzberg S.L."/>
        </authorList>
    </citation>
    <scope>NUCLEOTIDE SEQUENCE [LARGE SCALE GENOMIC DNA]</scope>
    <source>
        <strain evidence="3 4">cv. SW786</strain>
    </source>
</reference>
<dbReference type="PROSITE" id="PS00455">
    <property type="entry name" value="AMP_BINDING"/>
    <property type="match status" value="1"/>
</dbReference>
<evidence type="ECO:0000313" key="4">
    <source>
        <dbReference type="Proteomes" id="UP000594261"/>
    </source>
</evidence>
<name>A0A7N2LS17_QUELO</name>
<dbReference type="OMA" id="HVEIQIG"/>
<dbReference type="GO" id="GO:0006631">
    <property type="term" value="P:fatty acid metabolic process"/>
    <property type="evidence" value="ECO:0007669"/>
    <property type="project" value="TreeGrafter"/>
</dbReference>
<gene>
    <name evidence="3" type="primary">LOC115990807</name>
</gene>
<evidence type="ECO:0008006" key="5">
    <source>
        <dbReference type="Google" id="ProtNLM"/>
    </source>
</evidence>
<protein>
    <recommendedName>
        <fullName evidence="5">4-coumarate--CoA ligase</fullName>
    </recommendedName>
</protein>
<dbReference type="Pfam" id="PF13193">
    <property type="entry name" value="AMP-binding_C"/>
    <property type="match status" value="1"/>
</dbReference>
<dbReference type="InterPro" id="IPR042099">
    <property type="entry name" value="ANL_N_sf"/>
</dbReference>
<dbReference type="InterPro" id="IPR000873">
    <property type="entry name" value="AMP-dep_synth/lig_dom"/>
</dbReference>
<dbReference type="PANTHER" id="PTHR43201:SF32">
    <property type="entry name" value="2-SUCCINYLBENZOATE--COA LIGASE, CHLOROPLASTIC_PEROXISOMAL"/>
    <property type="match status" value="1"/>
</dbReference>
<accession>A0A7N2LS17</accession>
<dbReference type="InterPro" id="IPR045851">
    <property type="entry name" value="AMP-bd_C_sf"/>
</dbReference>
<dbReference type="PANTHER" id="PTHR43201">
    <property type="entry name" value="ACYL-COA SYNTHETASE"/>
    <property type="match status" value="1"/>
</dbReference>
<sequence>MSSKFSYSEPHICQCLTRLSTLRSDDVVTITGNRQKTGRQFADEVLCLARGLLQLGVATGDVVAISAFNSDMYMEWLLAIAFVGGIAAPLNYRWSFEEARLAMLVVRPVMLVTDESCHCWYSNFQKDDIPSLRWHVSLNSPSSDFMKMWNVLTTEMLKKNSVSSQPLNYCWAHEGAVIICFTSGTTGRPKGVTLSHAALIIQSLSKIANVGYGEDDIYLHTAPLCHIGGLSSAMTMLMVGGCHVLIPKFEPKSALEAIERHKVTSFITVPAIMAGLISLIRQKETWKGMETVNKILNGGGGLSIELIKDATLFFPRAKLLSAYGMTETCSSLTFMTIYDPTMKTYSQHHQTVANIKYTSVHQPQGVCVGKPAPPVELKICVDGSFPAGRILTRGPHLMLRYWGEIPAKAAHSCNESWFDTGDVGSIDEYGNVWLIGRAKGQIKSGGENIYPEEVEGILLQHPGIVGTVIVGVPDAHLTEMVVACVQLREHWHWSHGSFEHSSKNKVPVLSGAILRRYCREKNLTGFKIPKVFILWTGTFPATTTGKIKRDQVRREVISHLQSLHSSL</sequence>
<organism evidence="3 4">
    <name type="scientific">Quercus lobata</name>
    <name type="common">Valley oak</name>
    <dbReference type="NCBI Taxonomy" id="97700"/>
    <lineage>
        <taxon>Eukaryota</taxon>
        <taxon>Viridiplantae</taxon>
        <taxon>Streptophyta</taxon>
        <taxon>Embryophyta</taxon>
        <taxon>Tracheophyta</taxon>
        <taxon>Spermatophyta</taxon>
        <taxon>Magnoliopsida</taxon>
        <taxon>eudicotyledons</taxon>
        <taxon>Gunneridae</taxon>
        <taxon>Pentapetalae</taxon>
        <taxon>rosids</taxon>
        <taxon>fabids</taxon>
        <taxon>Fagales</taxon>
        <taxon>Fagaceae</taxon>
        <taxon>Quercus</taxon>
    </lineage>
</organism>
<dbReference type="Gene3D" id="3.30.300.30">
    <property type="match status" value="1"/>
</dbReference>
<dbReference type="GeneID" id="115990807"/>
<dbReference type="InterPro" id="IPR025110">
    <property type="entry name" value="AMP-bd_C"/>
</dbReference>
<dbReference type="GO" id="GO:0031956">
    <property type="term" value="F:medium-chain fatty acid-CoA ligase activity"/>
    <property type="evidence" value="ECO:0007669"/>
    <property type="project" value="TreeGrafter"/>
</dbReference>
<evidence type="ECO:0000259" key="2">
    <source>
        <dbReference type="Pfam" id="PF13193"/>
    </source>
</evidence>
<dbReference type="KEGG" id="qlo:115990807"/>
<feature type="domain" description="AMP-dependent synthetase/ligase" evidence="1">
    <location>
        <begin position="25"/>
        <end position="402"/>
    </location>
</feature>
<dbReference type="AlphaFoldDB" id="A0A7N2LS17"/>
<dbReference type="OrthoDB" id="10253115at2759"/>
<dbReference type="EMBL" id="LRBV02000005">
    <property type="status" value="NOT_ANNOTATED_CDS"/>
    <property type="molecule type" value="Genomic_DNA"/>
</dbReference>
<dbReference type="InParanoid" id="A0A7N2LS17"/>
<proteinExistence type="predicted"/>
<keyword evidence="4" id="KW-1185">Reference proteome</keyword>
<dbReference type="FunCoup" id="A0A7N2LS17">
    <property type="interactions" value="983"/>
</dbReference>
<dbReference type="Gramene" id="QL05p062500:mrna">
    <property type="protein sequence ID" value="QL05p062500:mrna"/>
    <property type="gene ID" value="QL05p062500"/>
</dbReference>
<dbReference type="Gene3D" id="3.40.50.12780">
    <property type="entry name" value="N-terminal domain of ligase-like"/>
    <property type="match status" value="1"/>
</dbReference>
<dbReference type="InterPro" id="IPR020845">
    <property type="entry name" value="AMP-binding_CS"/>
</dbReference>
<dbReference type="CDD" id="cd04433">
    <property type="entry name" value="AFD_class_I"/>
    <property type="match status" value="1"/>
</dbReference>
<dbReference type="Proteomes" id="UP000594261">
    <property type="component" value="Chromosome 5"/>
</dbReference>
<reference evidence="3" key="2">
    <citation type="submission" date="2021-01" db="UniProtKB">
        <authorList>
            <consortium name="EnsemblPlants"/>
        </authorList>
    </citation>
    <scope>IDENTIFICATION</scope>
</reference>
<evidence type="ECO:0000259" key="1">
    <source>
        <dbReference type="Pfam" id="PF00501"/>
    </source>
</evidence>
<dbReference type="Pfam" id="PF00501">
    <property type="entry name" value="AMP-binding"/>
    <property type="match status" value="1"/>
</dbReference>
<dbReference type="SUPFAM" id="SSF56801">
    <property type="entry name" value="Acetyl-CoA synthetase-like"/>
    <property type="match status" value="1"/>
</dbReference>
<evidence type="ECO:0000313" key="3">
    <source>
        <dbReference type="EnsemblPlants" id="QL05p062500:mrna"/>
    </source>
</evidence>
<dbReference type="EnsemblPlants" id="QL05p062500:mrna">
    <property type="protein sequence ID" value="QL05p062500:mrna"/>
    <property type="gene ID" value="QL05p062500"/>
</dbReference>
<feature type="domain" description="AMP-binding enzyme C-terminal" evidence="2">
    <location>
        <begin position="453"/>
        <end position="546"/>
    </location>
</feature>